<dbReference type="InterPro" id="IPR010138">
    <property type="entry name" value="UDP-diacylglucosamine_Hdrlase"/>
</dbReference>
<comment type="similarity">
    <text evidence="2">Belongs to the LpxH family.</text>
</comment>
<keyword evidence="4" id="KW-1185">Reference proteome</keyword>
<dbReference type="PANTHER" id="PTHR34990">
    <property type="entry name" value="UDP-2,3-DIACYLGLUCOSAMINE HYDROLASE-RELATED"/>
    <property type="match status" value="1"/>
</dbReference>
<proteinExistence type="inferred from homology"/>
<dbReference type="GO" id="GO:0008758">
    <property type="term" value="F:UDP-2,3-diacylglucosamine hydrolase activity"/>
    <property type="evidence" value="ECO:0007669"/>
    <property type="project" value="UniProtKB-UniRule"/>
</dbReference>
<feature type="binding site" evidence="2">
    <location>
        <position position="206"/>
    </location>
    <ligand>
        <name>Mn(2+)</name>
        <dbReference type="ChEBI" id="CHEBI:29035"/>
        <label>1</label>
    </ligand>
</feature>
<comment type="subcellular location">
    <subcellularLocation>
        <location evidence="2">Cell inner membrane</location>
        <topology evidence="2">Peripheral membrane protein</topology>
        <orientation evidence="2">Cytoplasmic side</orientation>
    </subcellularLocation>
</comment>
<dbReference type="RefSeq" id="WP_153117260.1">
    <property type="nucleotide sequence ID" value="NZ_JACIGE010000009.1"/>
</dbReference>
<dbReference type="InterPro" id="IPR029052">
    <property type="entry name" value="Metallo-depent_PP-like"/>
</dbReference>
<dbReference type="PANTHER" id="PTHR34990:SF1">
    <property type="entry name" value="UDP-2,3-DIACYLGLUCOSAMINE HYDROLASE"/>
    <property type="match status" value="1"/>
</dbReference>
<feature type="binding site" evidence="2">
    <location>
        <begin position="84"/>
        <end position="85"/>
    </location>
    <ligand>
        <name>substrate</name>
    </ligand>
</feature>
<feature type="binding site" evidence="2">
    <location>
        <position position="204"/>
    </location>
    <ligand>
        <name>substrate</name>
    </ligand>
</feature>
<feature type="binding site" evidence="2">
    <location>
        <position position="165"/>
    </location>
    <ligand>
        <name>substrate</name>
    </ligand>
</feature>
<keyword evidence="2" id="KW-0997">Cell inner membrane</keyword>
<organism evidence="3 4">
    <name type="scientific">Rhodocyclus tenuis</name>
    <name type="common">Rhodospirillum tenue</name>
    <dbReference type="NCBI Taxonomy" id="1066"/>
    <lineage>
        <taxon>Bacteria</taxon>
        <taxon>Pseudomonadati</taxon>
        <taxon>Pseudomonadota</taxon>
        <taxon>Betaproteobacteria</taxon>
        <taxon>Rhodocyclales</taxon>
        <taxon>Rhodocyclaceae</taxon>
        <taxon>Rhodocyclus</taxon>
    </lineage>
</organism>
<dbReference type="EC" id="3.6.1.54" evidence="2"/>
<keyword evidence="2" id="KW-0472">Membrane</keyword>
<evidence type="ECO:0000313" key="4">
    <source>
        <dbReference type="Proteomes" id="UP000587070"/>
    </source>
</evidence>
<feature type="binding site" evidence="2">
    <location>
        <position position="11"/>
    </location>
    <ligand>
        <name>Mn(2+)</name>
        <dbReference type="ChEBI" id="CHEBI:29035"/>
        <label>1</label>
    </ligand>
</feature>
<dbReference type="GO" id="GO:0019897">
    <property type="term" value="C:extrinsic component of plasma membrane"/>
    <property type="evidence" value="ECO:0007669"/>
    <property type="project" value="UniProtKB-UniRule"/>
</dbReference>
<keyword evidence="2" id="KW-0444">Lipid biosynthesis</keyword>
<keyword evidence="2" id="KW-0464">Manganese</keyword>
<evidence type="ECO:0000256" key="2">
    <source>
        <dbReference type="HAMAP-Rule" id="MF_00575"/>
    </source>
</evidence>
<name>A0A840G9J0_RHOTE</name>
<dbReference type="OrthoDB" id="9783283at2"/>
<gene>
    <name evidence="2" type="primary">lpxH</name>
    <name evidence="3" type="ORF">GGD90_002522</name>
</gene>
<keyword evidence="2" id="KW-0479">Metal-binding</keyword>
<dbReference type="Gene3D" id="3.60.21.10">
    <property type="match status" value="1"/>
</dbReference>
<comment type="cofactor">
    <cofactor evidence="2">
        <name>Mn(2+)</name>
        <dbReference type="ChEBI" id="CHEBI:29035"/>
    </cofactor>
    <text evidence="2">Binds 2 Mn(2+) ions per subunit in a binuclear metal center.</text>
</comment>
<feature type="binding site" evidence="2">
    <location>
        <position position="42"/>
    </location>
    <ligand>
        <name>Mn(2+)</name>
        <dbReference type="ChEBI" id="CHEBI:29035"/>
        <label>2</label>
    </ligand>
</feature>
<dbReference type="Proteomes" id="UP000587070">
    <property type="component" value="Unassembled WGS sequence"/>
</dbReference>
<dbReference type="EMBL" id="JACIGE010000009">
    <property type="protein sequence ID" value="MBB4248131.1"/>
    <property type="molecule type" value="Genomic_DNA"/>
</dbReference>
<dbReference type="CDD" id="cd07398">
    <property type="entry name" value="MPP_YbbF-LpxH"/>
    <property type="match status" value="1"/>
</dbReference>
<dbReference type="SUPFAM" id="SSF56300">
    <property type="entry name" value="Metallo-dependent phosphatases"/>
    <property type="match status" value="1"/>
</dbReference>
<dbReference type="HAMAP" id="MF_00575">
    <property type="entry name" value="LpxH"/>
    <property type="match status" value="1"/>
</dbReference>
<dbReference type="GO" id="GO:0009245">
    <property type="term" value="P:lipid A biosynthetic process"/>
    <property type="evidence" value="ECO:0007669"/>
    <property type="project" value="UniProtKB-UniRule"/>
</dbReference>
<dbReference type="UniPathway" id="UPA00359">
    <property type="reaction ID" value="UER00480"/>
</dbReference>
<comment type="function">
    <text evidence="2">Hydrolyzes the pyrophosphate bond of UDP-2,3-diacylglucosamine to yield 2,3-diacylglucosamine 1-phosphate (lipid X) and UMP by catalyzing the attack of water at the alpha-P atom. Involved in the biosynthesis of lipid A, a phosphorylated glycolipid that anchors the lipopolysaccharide to the outer membrane of the cell.</text>
</comment>
<protein>
    <recommendedName>
        <fullName evidence="2">UDP-2,3-diacylglucosamine hydrolase</fullName>
        <ecNumber evidence="2">3.6.1.54</ecNumber>
    </recommendedName>
    <alternativeName>
        <fullName evidence="2">UDP-2,3-diacylglucosamine diphosphatase</fullName>
    </alternativeName>
</protein>
<sequence length="249" mass="27536">MSDILFISDLHLSMRTPGIAGRFFAFLANEARAAGELYILGDLFEAWPGDDAIDDADEPCNGAVVAALRAFSDAGGQLGIMPGNRDFLLGETFARRSGARLLADPSVVERDGSRLVLAHGDALCAADTDYQAFRRQVRDAAWQADFLARPLAERKALADALRLQSESVKRDKPPQLMDVTTAAAEQLLREQRSEPARLTLIHGHTHRPAEHAHEIDGERVERWVTADWSEARGEYLRWDGKTLTRHALP</sequence>
<feature type="binding site" evidence="2">
    <location>
        <position position="127"/>
    </location>
    <ligand>
        <name>substrate</name>
    </ligand>
</feature>
<comment type="catalytic activity">
    <reaction evidence="2">
        <text>UDP-2-N,3-O-bis[(3R)-3-hydroxytetradecanoyl]-alpha-D-glucosamine + H2O = 2-N,3-O-bis[(3R)-3-hydroxytetradecanoyl]-alpha-D-glucosaminyl 1-phosphate + UMP + 2 H(+)</text>
        <dbReference type="Rhea" id="RHEA:25213"/>
        <dbReference type="ChEBI" id="CHEBI:15377"/>
        <dbReference type="ChEBI" id="CHEBI:15378"/>
        <dbReference type="ChEBI" id="CHEBI:57865"/>
        <dbReference type="ChEBI" id="CHEBI:57957"/>
        <dbReference type="ChEBI" id="CHEBI:78847"/>
        <dbReference type="EC" id="3.6.1.54"/>
    </reaction>
</comment>
<comment type="pathway">
    <text evidence="2">Glycolipid biosynthesis; lipid IV(A) biosynthesis; lipid IV(A) from (3R)-3-hydroxytetradecanoyl-[acyl-carrier-protein] and UDP-N-acetyl-alpha-D-glucosamine: step 4/6.</text>
</comment>
<feature type="binding site" evidence="2">
    <location>
        <position position="169"/>
    </location>
    <ligand>
        <name>substrate</name>
    </ligand>
</feature>
<evidence type="ECO:0000256" key="1">
    <source>
        <dbReference type="ARBA" id="ARBA00022801"/>
    </source>
</evidence>
<feature type="binding site" evidence="2">
    <location>
        <position position="84"/>
    </location>
    <ligand>
        <name>Mn(2+)</name>
        <dbReference type="ChEBI" id="CHEBI:29035"/>
        <label>2</label>
    </ligand>
</feature>
<reference evidence="3 4" key="1">
    <citation type="submission" date="2020-08" db="EMBL/GenBank/DDBJ databases">
        <title>Genome sequencing of Purple Non-Sulfur Bacteria from various extreme environments.</title>
        <authorList>
            <person name="Mayer M."/>
        </authorList>
    </citation>
    <scope>NUCLEOTIDE SEQUENCE [LARGE SCALE GENOMIC DNA]</scope>
    <source>
        <strain evidence="3 4">2761</strain>
    </source>
</reference>
<feature type="binding site" evidence="2">
    <location>
        <position position="119"/>
    </location>
    <ligand>
        <name>Mn(2+)</name>
        <dbReference type="ChEBI" id="CHEBI:29035"/>
        <label>2</label>
    </ligand>
</feature>
<dbReference type="GO" id="GO:0005737">
    <property type="term" value="C:cytoplasm"/>
    <property type="evidence" value="ECO:0007669"/>
    <property type="project" value="InterPro"/>
</dbReference>
<feature type="binding site" evidence="2">
    <location>
        <position position="42"/>
    </location>
    <ligand>
        <name>Mn(2+)</name>
        <dbReference type="ChEBI" id="CHEBI:29035"/>
        <label>1</label>
    </ligand>
</feature>
<feature type="binding site" evidence="2">
    <location>
        <position position="204"/>
    </location>
    <ligand>
        <name>Mn(2+)</name>
        <dbReference type="ChEBI" id="CHEBI:29035"/>
        <label>2</label>
    </ligand>
</feature>
<keyword evidence="2" id="KW-0443">Lipid metabolism</keyword>
<comment type="caution">
    <text evidence="3">The sequence shown here is derived from an EMBL/GenBank/DDBJ whole genome shotgun (WGS) entry which is preliminary data.</text>
</comment>
<dbReference type="InterPro" id="IPR043461">
    <property type="entry name" value="LpxH-like"/>
</dbReference>
<feature type="binding site" evidence="2">
    <location>
        <position position="9"/>
    </location>
    <ligand>
        <name>Mn(2+)</name>
        <dbReference type="ChEBI" id="CHEBI:29035"/>
        <label>1</label>
    </ligand>
</feature>
<dbReference type="AlphaFoldDB" id="A0A840G9J0"/>
<evidence type="ECO:0000313" key="3">
    <source>
        <dbReference type="EMBL" id="MBB4248131.1"/>
    </source>
</evidence>
<dbReference type="GO" id="GO:0030145">
    <property type="term" value="F:manganese ion binding"/>
    <property type="evidence" value="ECO:0007669"/>
    <property type="project" value="UniProtKB-UniRule"/>
</dbReference>
<keyword evidence="2" id="KW-1003">Cell membrane</keyword>
<accession>A0A840G9J0</accession>
<dbReference type="NCBIfam" id="NF003743">
    <property type="entry name" value="PRK05340.1"/>
    <property type="match status" value="1"/>
</dbReference>
<dbReference type="NCBIfam" id="TIGR01854">
    <property type="entry name" value="lipid_A_lpxH"/>
    <property type="match status" value="1"/>
</dbReference>
<keyword evidence="2" id="KW-0441">Lipid A biosynthesis</keyword>
<keyword evidence="1 2" id="KW-0378">Hydrolase</keyword>
<feature type="binding site" evidence="2">
    <location>
        <position position="172"/>
    </location>
    <ligand>
        <name>substrate</name>
    </ligand>
</feature>